<dbReference type="PANTHER" id="PTHR33992">
    <property type="entry name" value="RIBONUCLEASE P PROTEIN COMPONENT"/>
    <property type="match status" value="1"/>
</dbReference>
<keyword evidence="10" id="KW-1185">Reference proteome</keyword>
<name>A0ABU7UZA6_9GAMM</name>
<dbReference type="GO" id="GO:0004526">
    <property type="term" value="F:ribonuclease P activity"/>
    <property type="evidence" value="ECO:0007669"/>
    <property type="project" value="UniProtKB-EC"/>
</dbReference>
<protein>
    <recommendedName>
        <fullName evidence="7 8">Ribonuclease P protein component</fullName>
        <shortName evidence="7">RNase P protein</shortName>
        <shortName evidence="7">RNaseP protein</shortName>
        <ecNumber evidence="7 8">3.1.26.5</ecNumber>
    </recommendedName>
    <alternativeName>
        <fullName evidence="7">Protein C5</fullName>
    </alternativeName>
</protein>
<dbReference type="SUPFAM" id="SSF54211">
    <property type="entry name" value="Ribosomal protein S5 domain 2-like"/>
    <property type="match status" value="1"/>
</dbReference>
<dbReference type="PROSITE" id="PS00648">
    <property type="entry name" value="RIBONUCLEASE_P"/>
    <property type="match status" value="1"/>
</dbReference>
<gene>
    <name evidence="7 9" type="primary">rnpA</name>
    <name evidence="9" type="ORF">V3390_02665</name>
</gene>
<evidence type="ECO:0000256" key="7">
    <source>
        <dbReference type="HAMAP-Rule" id="MF_00227"/>
    </source>
</evidence>
<dbReference type="InterPro" id="IPR000100">
    <property type="entry name" value="RNase_P"/>
</dbReference>
<dbReference type="EC" id="3.1.26.5" evidence="7 8"/>
<dbReference type="InterPro" id="IPR014721">
    <property type="entry name" value="Ribsml_uS5_D2-typ_fold_subgr"/>
</dbReference>
<comment type="function">
    <text evidence="1 7">RNaseP catalyzes the removal of the 5'-leader sequence from pre-tRNA to produce the mature 5'-terminus. It can also cleave other RNA substrates such as 4.5S RNA. The protein component plays an auxiliary but essential role in vivo by binding to the 5'-leader sequence and broadening the substrate specificity of the ribozyme.</text>
</comment>
<reference evidence="9 10" key="1">
    <citation type="submission" date="2024-01" db="EMBL/GenBank/DDBJ databases">
        <title>Novel species of the genus Luteimonas isolated from rivers.</title>
        <authorList>
            <person name="Lu H."/>
        </authorList>
    </citation>
    <scope>NUCLEOTIDE SEQUENCE [LARGE SCALE GENOMIC DNA]</scope>
    <source>
        <strain evidence="9 10">FXH3W</strain>
    </source>
</reference>
<keyword evidence="5 7" id="KW-0378">Hydrolase</keyword>
<dbReference type="InterPro" id="IPR020568">
    <property type="entry name" value="Ribosomal_Su5_D2-typ_SF"/>
</dbReference>
<evidence type="ECO:0000256" key="5">
    <source>
        <dbReference type="ARBA" id="ARBA00022801"/>
    </source>
</evidence>
<organism evidence="9 10">
    <name type="scientific">Aquilutibacter rugosus</name>
    <dbReference type="NCBI Taxonomy" id="3115820"/>
    <lineage>
        <taxon>Bacteria</taxon>
        <taxon>Pseudomonadati</taxon>
        <taxon>Pseudomonadota</taxon>
        <taxon>Gammaproteobacteria</taxon>
        <taxon>Lysobacterales</taxon>
        <taxon>Lysobacteraceae</taxon>
        <taxon>Aquilutibacter</taxon>
    </lineage>
</organism>
<evidence type="ECO:0000256" key="2">
    <source>
        <dbReference type="ARBA" id="ARBA00022694"/>
    </source>
</evidence>
<keyword evidence="2 7" id="KW-0819">tRNA processing</keyword>
<comment type="caution">
    <text evidence="9">The sequence shown here is derived from an EMBL/GenBank/DDBJ whole genome shotgun (WGS) entry which is preliminary data.</text>
</comment>
<keyword evidence="6 7" id="KW-0694">RNA-binding</keyword>
<keyword evidence="4 7" id="KW-0255">Endonuclease</keyword>
<dbReference type="Gene3D" id="3.30.230.10">
    <property type="match status" value="1"/>
</dbReference>
<comment type="subunit">
    <text evidence="7">Consists of a catalytic RNA component (M1 or rnpB) and a protein subunit.</text>
</comment>
<dbReference type="RefSeq" id="WP_331703250.1">
    <property type="nucleotide sequence ID" value="NZ_JAZHBO010000001.1"/>
</dbReference>
<proteinExistence type="inferred from homology"/>
<evidence type="ECO:0000313" key="9">
    <source>
        <dbReference type="EMBL" id="MEF2155136.1"/>
    </source>
</evidence>
<evidence type="ECO:0000256" key="3">
    <source>
        <dbReference type="ARBA" id="ARBA00022722"/>
    </source>
</evidence>
<comment type="similarity">
    <text evidence="7">Belongs to the RnpA family.</text>
</comment>
<dbReference type="Pfam" id="PF00825">
    <property type="entry name" value="Ribonuclease_P"/>
    <property type="match status" value="1"/>
</dbReference>
<evidence type="ECO:0000256" key="1">
    <source>
        <dbReference type="ARBA" id="ARBA00002663"/>
    </source>
</evidence>
<dbReference type="HAMAP" id="MF_00227">
    <property type="entry name" value="RNase_P"/>
    <property type="match status" value="1"/>
</dbReference>
<dbReference type="NCBIfam" id="TIGR00188">
    <property type="entry name" value="rnpA"/>
    <property type="match status" value="1"/>
</dbReference>
<accession>A0ABU7UZA6</accession>
<evidence type="ECO:0000256" key="6">
    <source>
        <dbReference type="ARBA" id="ARBA00022884"/>
    </source>
</evidence>
<keyword evidence="3 7" id="KW-0540">Nuclease</keyword>
<sequence>MKYPPTARVRAKTDFDRIFQHGQRKALPVLALHCLKTGNEARLGLAISRKVDKRAVGRNRIKRILRDHFRLQRTALSGYDLVVVARPGAAALSPSQLRRTFDQLAKRCGAFAALESKGGLPHLSPSPNDGSSTDS</sequence>
<comment type="catalytic activity">
    <reaction evidence="7">
        <text>Endonucleolytic cleavage of RNA, removing 5'-extranucleotides from tRNA precursor.</text>
        <dbReference type="EC" id="3.1.26.5"/>
    </reaction>
</comment>
<dbReference type="InterPro" id="IPR020539">
    <property type="entry name" value="RNase_P_CS"/>
</dbReference>
<dbReference type="EMBL" id="JAZHBO010000001">
    <property type="protein sequence ID" value="MEF2155136.1"/>
    <property type="molecule type" value="Genomic_DNA"/>
</dbReference>
<evidence type="ECO:0000313" key="10">
    <source>
        <dbReference type="Proteomes" id="UP001356170"/>
    </source>
</evidence>
<dbReference type="Proteomes" id="UP001356170">
    <property type="component" value="Unassembled WGS sequence"/>
</dbReference>
<evidence type="ECO:0000256" key="4">
    <source>
        <dbReference type="ARBA" id="ARBA00022759"/>
    </source>
</evidence>
<dbReference type="PANTHER" id="PTHR33992:SF1">
    <property type="entry name" value="RIBONUCLEASE P PROTEIN COMPONENT"/>
    <property type="match status" value="1"/>
</dbReference>
<evidence type="ECO:0000256" key="8">
    <source>
        <dbReference type="NCBIfam" id="TIGR00188"/>
    </source>
</evidence>